<dbReference type="OrthoDB" id="9808980at2"/>
<dbReference type="Gene3D" id="3.50.50.60">
    <property type="entry name" value="FAD/NAD(P)-binding domain"/>
    <property type="match status" value="2"/>
</dbReference>
<evidence type="ECO:0000259" key="9">
    <source>
        <dbReference type="PROSITE" id="PS50903"/>
    </source>
</evidence>
<keyword evidence="7" id="KW-0249">Electron transport</keyword>
<evidence type="ECO:0000256" key="7">
    <source>
        <dbReference type="ARBA" id="ARBA00022982"/>
    </source>
</evidence>
<keyword evidence="4" id="KW-0285">Flavoprotein</keyword>
<evidence type="ECO:0000256" key="3">
    <source>
        <dbReference type="ARBA" id="ARBA00022448"/>
    </source>
</evidence>
<dbReference type="GO" id="GO:0015044">
    <property type="term" value="F:rubredoxin-NAD+ reductase activity"/>
    <property type="evidence" value="ECO:0007669"/>
    <property type="project" value="UniProtKB-EC"/>
</dbReference>
<keyword evidence="8" id="KW-0408">Iron</keyword>
<keyword evidence="11" id="KW-1185">Reference proteome</keyword>
<dbReference type="AlphaFoldDB" id="A0A1R4EFG7"/>
<dbReference type="SUPFAM" id="SSF51905">
    <property type="entry name" value="FAD/NAD(P)-binding domain"/>
    <property type="match status" value="2"/>
</dbReference>
<dbReference type="InterPro" id="IPR024935">
    <property type="entry name" value="Rubredoxin_dom"/>
</dbReference>
<dbReference type="Pfam" id="PF07992">
    <property type="entry name" value="Pyr_redox_2"/>
    <property type="match status" value="1"/>
</dbReference>
<dbReference type="Gene3D" id="2.20.28.10">
    <property type="match status" value="1"/>
</dbReference>
<keyword evidence="5" id="KW-0479">Metal-binding</keyword>
<dbReference type="EC" id="1.18.1.1" evidence="10"/>
<dbReference type="InterPro" id="IPR050260">
    <property type="entry name" value="FAD-bd_OxRdtase"/>
</dbReference>
<comment type="similarity">
    <text evidence="2">Belongs to the FAD-dependent oxidoreductase family.</text>
</comment>
<dbReference type="EMBL" id="FUGD01000076">
    <property type="protein sequence ID" value="SJM37210.1"/>
    <property type="molecule type" value="Genomic_DNA"/>
</dbReference>
<evidence type="ECO:0000256" key="5">
    <source>
        <dbReference type="ARBA" id="ARBA00022723"/>
    </source>
</evidence>
<dbReference type="GO" id="GO:0005506">
    <property type="term" value="F:iron ion binding"/>
    <property type="evidence" value="ECO:0007669"/>
    <property type="project" value="InterPro"/>
</dbReference>
<keyword evidence="6" id="KW-0274">FAD</keyword>
<comment type="cofactor">
    <cofactor evidence="1">
        <name>FAD</name>
        <dbReference type="ChEBI" id="CHEBI:57692"/>
    </cofactor>
</comment>
<reference evidence="11" key="1">
    <citation type="submission" date="2017-02" db="EMBL/GenBank/DDBJ databases">
        <authorList>
            <person name="Mornico D."/>
        </authorList>
    </citation>
    <scope>NUCLEOTIDE SEQUENCE [LARGE SCALE GENOMIC DNA]</scope>
</reference>
<dbReference type="SUPFAM" id="SSF57802">
    <property type="entry name" value="Rubredoxin-like"/>
    <property type="match status" value="1"/>
</dbReference>
<dbReference type="STRING" id="1945520.A1019T_01182"/>
<dbReference type="Proteomes" id="UP000188169">
    <property type="component" value="Unassembled WGS sequence"/>
</dbReference>
<accession>A0A1R4EFG7</accession>
<dbReference type="PANTHER" id="PTHR43429">
    <property type="entry name" value="PYRIDINE NUCLEOTIDE-DISULFIDE OXIDOREDUCTASE DOMAIN-CONTAINING"/>
    <property type="match status" value="1"/>
</dbReference>
<evidence type="ECO:0000256" key="6">
    <source>
        <dbReference type="ARBA" id="ARBA00022827"/>
    </source>
</evidence>
<organism evidence="10 11">
    <name type="scientific">Psychrobacter pasteurii</name>
    <dbReference type="NCBI Taxonomy" id="1945520"/>
    <lineage>
        <taxon>Bacteria</taxon>
        <taxon>Pseudomonadati</taxon>
        <taxon>Pseudomonadota</taxon>
        <taxon>Gammaproteobacteria</taxon>
        <taxon>Moraxellales</taxon>
        <taxon>Moraxellaceae</taxon>
        <taxon>Psychrobacter</taxon>
    </lineage>
</organism>
<dbReference type="PRINTS" id="PR00368">
    <property type="entry name" value="FADPNR"/>
</dbReference>
<evidence type="ECO:0000256" key="1">
    <source>
        <dbReference type="ARBA" id="ARBA00001974"/>
    </source>
</evidence>
<sequence>MNITQYECQACGWIYPPQSDNQSKQVAQFTELTDSFSCPLCGVGKSEFRPVNEANQQGESDAESAQSNRQQIIIIGAGLAGWSVVDAIRALNKEVAITLIAADNADRYHKPMLSAAFSQKKSAKDLIRFTGEEAANKADITLLANSKVLAIDSDNRKVLLDNAELSYDKLVMAIGAAPAIPPSIDAQNVWHINNIGSFNDIEQALSNSSTPKHIAIIGAGMVGTEVAEDLTKAGHKVSLLDMNKAPLALMLPEVASSKIKQAIIDQGINFIGNSRVDSVSSLPDGGYQVAVTDCGDSSQQTVEVDHILVSTGLKVEETLPQSAKLDFNRLCGISVQEATLQSSDPDIYAIGDCMSISGAPCRYVAPLRAQASTIAEHLLVHLEQHPAQADQAYEHKAYVHKPPMIRLKNKSISVSATGTPTADEQYGKWQVVSDTETEVGQELVLQQVAADGTVVATATVKSANK</sequence>
<dbReference type="InterPro" id="IPR036188">
    <property type="entry name" value="FAD/NAD-bd_sf"/>
</dbReference>
<dbReference type="PANTHER" id="PTHR43429:SF3">
    <property type="entry name" value="NITRITE REDUCTASE [NAD(P)H]"/>
    <property type="match status" value="1"/>
</dbReference>
<evidence type="ECO:0000313" key="10">
    <source>
        <dbReference type="EMBL" id="SJM37210.1"/>
    </source>
</evidence>
<dbReference type="CDD" id="cd00730">
    <property type="entry name" value="rubredoxin"/>
    <property type="match status" value="1"/>
</dbReference>
<evidence type="ECO:0000256" key="4">
    <source>
        <dbReference type="ARBA" id="ARBA00022630"/>
    </source>
</evidence>
<dbReference type="PRINTS" id="PR00411">
    <property type="entry name" value="PNDRDTASEI"/>
</dbReference>
<proteinExistence type="inferred from homology"/>
<evidence type="ECO:0000256" key="8">
    <source>
        <dbReference type="ARBA" id="ARBA00023004"/>
    </source>
</evidence>
<feature type="domain" description="Rubredoxin-like" evidence="9">
    <location>
        <begin position="3"/>
        <end position="51"/>
    </location>
</feature>
<dbReference type="InterPro" id="IPR024934">
    <property type="entry name" value="Rubredoxin-like_dom"/>
</dbReference>
<protein>
    <submittedName>
        <fullName evidence="10">Rubredoxin-NAD(+) reductase</fullName>
        <ecNumber evidence="10">1.18.1.1</ecNumber>
    </submittedName>
</protein>
<keyword evidence="3" id="KW-0813">Transport</keyword>
<dbReference type="RefSeq" id="WP_077448608.1">
    <property type="nucleotide sequence ID" value="NZ_FUGD01000076.1"/>
</dbReference>
<keyword evidence="10" id="KW-0560">Oxidoreductase</keyword>
<dbReference type="PROSITE" id="PS50903">
    <property type="entry name" value="RUBREDOXIN_LIKE"/>
    <property type="match status" value="1"/>
</dbReference>
<dbReference type="Pfam" id="PF00301">
    <property type="entry name" value="Rubredoxin"/>
    <property type="match status" value="1"/>
</dbReference>
<gene>
    <name evidence="10" type="primary">rubB</name>
    <name evidence="10" type="ORF">A1019T_01182</name>
</gene>
<evidence type="ECO:0000313" key="11">
    <source>
        <dbReference type="Proteomes" id="UP000188169"/>
    </source>
</evidence>
<dbReference type="InterPro" id="IPR023753">
    <property type="entry name" value="FAD/NAD-binding_dom"/>
</dbReference>
<evidence type="ECO:0000256" key="2">
    <source>
        <dbReference type="ARBA" id="ARBA00006442"/>
    </source>
</evidence>
<name>A0A1R4EFG7_9GAMM</name>